<reference evidence="2 3" key="1">
    <citation type="journal article" date="2018" name="Mol. Genet. Genomics">
        <title>The red deer Cervus elaphus genome CerEla1.0: sequencing, annotating, genes, and chromosomes.</title>
        <authorList>
            <person name="Bana N.A."/>
            <person name="Nyiri A."/>
            <person name="Nagy J."/>
            <person name="Frank K."/>
            <person name="Nagy T."/>
            <person name="Steger V."/>
            <person name="Schiller M."/>
            <person name="Lakatos P."/>
            <person name="Sugar L."/>
            <person name="Horn P."/>
            <person name="Barta E."/>
            <person name="Orosz L."/>
        </authorList>
    </citation>
    <scope>NUCLEOTIDE SEQUENCE [LARGE SCALE GENOMIC DNA]</scope>
    <source>
        <strain evidence="2">Hungarian</strain>
    </source>
</reference>
<proteinExistence type="predicted"/>
<feature type="compositionally biased region" description="Basic and acidic residues" evidence="1">
    <location>
        <begin position="29"/>
        <end position="42"/>
    </location>
</feature>
<feature type="compositionally biased region" description="Low complexity" evidence="1">
    <location>
        <begin position="1"/>
        <end position="14"/>
    </location>
</feature>
<comment type="caution">
    <text evidence="2">The sequence shown here is derived from an EMBL/GenBank/DDBJ whole genome shotgun (WGS) entry which is preliminary data.</text>
</comment>
<keyword evidence="3" id="KW-1185">Reference proteome</keyword>
<evidence type="ECO:0000313" key="3">
    <source>
        <dbReference type="Proteomes" id="UP000242450"/>
    </source>
</evidence>
<dbReference type="Proteomes" id="UP000242450">
    <property type="component" value="Chromosome 4"/>
</dbReference>
<dbReference type="EMBL" id="MKHE01000004">
    <property type="protein sequence ID" value="OWK15888.1"/>
    <property type="molecule type" value="Genomic_DNA"/>
</dbReference>
<evidence type="ECO:0000313" key="2">
    <source>
        <dbReference type="EMBL" id="OWK15888.1"/>
    </source>
</evidence>
<sequence>MQPRAAATARAAANRSKERASDRSGLGTCKERARVSTQRHEPLIGSRDLPRLRLGGPQPPAAAPPPSQRGGVAKQRRLGLPDVRLQVAVPSLGLTELTAERCGP</sequence>
<feature type="compositionally biased region" description="Pro residues" evidence="1">
    <location>
        <begin position="57"/>
        <end position="67"/>
    </location>
</feature>
<dbReference type="AlphaFoldDB" id="A0A212DCC7"/>
<organism evidence="2 3">
    <name type="scientific">Cervus elaphus hippelaphus</name>
    <name type="common">European red deer</name>
    <dbReference type="NCBI Taxonomy" id="46360"/>
    <lineage>
        <taxon>Eukaryota</taxon>
        <taxon>Metazoa</taxon>
        <taxon>Chordata</taxon>
        <taxon>Craniata</taxon>
        <taxon>Vertebrata</taxon>
        <taxon>Euteleostomi</taxon>
        <taxon>Mammalia</taxon>
        <taxon>Eutheria</taxon>
        <taxon>Laurasiatheria</taxon>
        <taxon>Artiodactyla</taxon>
        <taxon>Ruminantia</taxon>
        <taxon>Pecora</taxon>
        <taxon>Cervidae</taxon>
        <taxon>Cervinae</taxon>
        <taxon>Cervus</taxon>
    </lineage>
</organism>
<gene>
    <name evidence="2" type="ORF">Celaphus_00004628</name>
</gene>
<name>A0A212DCC7_CEREH</name>
<evidence type="ECO:0000256" key="1">
    <source>
        <dbReference type="SAM" id="MobiDB-lite"/>
    </source>
</evidence>
<accession>A0A212DCC7</accession>
<protein>
    <submittedName>
        <fullName evidence="2">Uncharacterized protein</fullName>
    </submittedName>
</protein>
<feature type="region of interest" description="Disordered" evidence="1">
    <location>
        <begin position="1"/>
        <end position="78"/>
    </location>
</feature>